<feature type="region of interest" description="Disordered" evidence="2">
    <location>
        <begin position="94"/>
        <end position="121"/>
    </location>
</feature>
<evidence type="ECO:0000259" key="3">
    <source>
        <dbReference type="PROSITE" id="PS50217"/>
    </source>
</evidence>
<name>A0ABP9YNT2_9FUNG</name>
<dbReference type="InterPro" id="IPR046347">
    <property type="entry name" value="bZIP_sf"/>
</dbReference>
<protein>
    <recommendedName>
        <fullName evidence="3">BZIP domain-containing protein</fullName>
    </recommendedName>
</protein>
<evidence type="ECO:0000256" key="1">
    <source>
        <dbReference type="SAM" id="Coils"/>
    </source>
</evidence>
<dbReference type="Pfam" id="PF07716">
    <property type="entry name" value="bZIP_2"/>
    <property type="match status" value="1"/>
</dbReference>
<dbReference type="SUPFAM" id="SSF57959">
    <property type="entry name" value="Leucine zipper domain"/>
    <property type="match status" value="1"/>
</dbReference>
<keyword evidence="1" id="KW-0175">Coiled coil</keyword>
<evidence type="ECO:0000256" key="2">
    <source>
        <dbReference type="SAM" id="MobiDB-lite"/>
    </source>
</evidence>
<dbReference type="SMART" id="SM00338">
    <property type="entry name" value="BRLZ"/>
    <property type="match status" value="1"/>
</dbReference>
<dbReference type="Gene3D" id="3.30.160.60">
    <property type="entry name" value="Classic Zinc Finger"/>
    <property type="match status" value="1"/>
</dbReference>
<dbReference type="Proteomes" id="UP001473302">
    <property type="component" value="Unassembled WGS sequence"/>
</dbReference>
<dbReference type="CDD" id="cd12193">
    <property type="entry name" value="bZIP_GCN4"/>
    <property type="match status" value="1"/>
</dbReference>
<dbReference type="InterPro" id="IPR004827">
    <property type="entry name" value="bZIP"/>
</dbReference>
<evidence type="ECO:0000313" key="4">
    <source>
        <dbReference type="EMBL" id="GAA5808525.1"/>
    </source>
</evidence>
<organism evidence="4 5">
    <name type="scientific">Mucor flavus</name>
    <dbReference type="NCBI Taxonomy" id="439312"/>
    <lineage>
        <taxon>Eukaryota</taxon>
        <taxon>Fungi</taxon>
        <taxon>Fungi incertae sedis</taxon>
        <taxon>Mucoromycota</taxon>
        <taxon>Mucoromycotina</taxon>
        <taxon>Mucoromycetes</taxon>
        <taxon>Mucorales</taxon>
        <taxon>Mucorineae</taxon>
        <taxon>Mucoraceae</taxon>
        <taxon>Mucor</taxon>
    </lineage>
</organism>
<dbReference type="PROSITE" id="PS00036">
    <property type="entry name" value="BZIP_BASIC"/>
    <property type="match status" value="1"/>
</dbReference>
<sequence>MVAFLPHLVTQSQTLSQRGDKTCHQTSQSQCIDSSSAWGLDTSSLDEWLENDLRQSSLFHKKRNNTTDKCSLNHIIIKETPLQQQTNDNISIKQEEEEQESAEETEKKQEQQPLQDNNVNKSIPTHLIPLIKVYSLLNTIRQNELLAKDKIHHASIKQMYTPPAPPSPIMSINSDMAISDTTNKKKRANSRAPVDVATKRQRNTDAARRSRLRKANKMETLEHKVDVLQKDNNRLRVKVAVLENDVCHATEKDQRNRLRVLELEAQLALAHRQLVQEYENEK</sequence>
<comment type="caution">
    <text evidence="4">The sequence shown here is derived from an EMBL/GenBank/DDBJ whole genome shotgun (WGS) entry which is preliminary data.</text>
</comment>
<dbReference type="EMBL" id="BAABUK010000003">
    <property type="protein sequence ID" value="GAA5808525.1"/>
    <property type="molecule type" value="Genomic_DNA"/>
</dbReference>
<keyword evidence="5" id="KW-1185">Reference proteome</keyword>
<dbReference type="PROSITE" id="PS50217">
    <property type="entry name" value="BZIP"/>
    <property type="match status" value="1"/>
</dbReference>
<reference evidence="4 5" key="1">
    <citation type="submission" date="2024-04" db="EMBL/GenBank/DDBJ databases">
        <title>genome sequences of Mucor flavus KT1a and Helicostylum pulchrum KT1b strains isolated from the surface of a dry-aged beef.</title>
        <authorList>
            <person name="Toyotome T."/>
            <person name="Hosono M."/>
            <person name="Torimaru M."/>
            <person name="Fukuda K."/>
            <person name="Mikami N."/>
        </authorList>
    </citation>
    <scope>NUCLEOTIDE SEQUENCE [LARGE SCALE GENOMIC DNA]</scope>
    <source>
        <strain evidence="4 5">KT1a</strain>
    </source>
</reference>
<evidence type="ECO:0000313" key="5">
    <source>
        <dbReference type="Proteomes" id="UP001473302"/>
    </source>
</evidence>
<feature type="domain" description="BZIP" evidence="3">
    <location>
        <begin position="199"/>
        <end position="246"/>
    </location>
</feature>
<proteinExistence type="predicted"/>
<gene>
    <name evidence="4" type="ORF">MFLAVUS_001916</name>
</gene>
<accession>A0ABP9YNT2</accession>
<feature type="coiled-coil region" evidence="1">
    <location>
        <begin position="218"/>
        <end position="245"/>
    </location>
</feature>